<dbReference type="CDD" id="cd04301">
    <property type="entry name" value="NAT_SF"/>
    <property type="match status" value="1"/>
</dbReference>
<name>A0A644VNV0_9ZZZZ</name>
<dbReference type="GO" id="GO:0016747">
    <property type="term" value="F:acyltransferase activity, transferring groups other than amino-acyl groups"/>
    <property type="evidence" value="ECO:0007669"/>
    <property type="project" value="InterPro"/>
</dbReference>
<sequence length="178" mass="21270">MLKIFQDTHYQFREEIRKLYMDTFSQGDAAQHIDPEELDNEIRLTYEEGMMMVAVDDEDESKLTGALFVYPLQYDAGFNPELSDVCDKVHTPYIAEVMVHEKYRGRGLGRKMLKKTLGYLKENRFREVFIRVWNKNLTAFRLYRDAGFEVVGKILQKKWFTDRKTRFLMEKLYLKRGL</sequence>
<protein>
    <recommendedName>
        <fullName evidence="3">N-acetyltransferase domain-containing protein</fullName>
    </recommendedName>
</protein>
<dbReference type="EMBL" id="VSSQ01000379">
    <property type="protein sequence ID" value="MPL93041.1"/>
    <property type="molecule type" value="Genomic_DNA"/>
</dbReference>
<dbReference type="InterPro" id="IPR000182">
    <property type="entry name" value="GNAT_dom"/>
</dbReference>
<dbReference type="Gene3D" id="3.40.630.30">
    <property type="match status" value="1"/>
</dbReference>
<accession>A0A644VNV0</accession>
<dbReference type="PROSITE" id="PS51186">
    <property type="entry name" value="GNAT"/>
    <property type="match status" value="1"/>
</dbReference>
<comment type="caution">
    <text evidence="4">The sequence shown here is derived from an EMBL/GenBank/DDBJ whole genome shotgun (WGS) entry which is preliminary data.</text>
</comment>
<evidence type="ECO:0000259" key="3">
    <source>
        <dbReference type="PROSITE" id="PS51186"/>
    </source>
</evidence>
<evidence type="ECO:0000256" key="2">
    <source>
        <dbReference type="ARBA" id="ARBA00023315"/>
    </source>
</evidence>
<organism evidence="4">
    <name type="scientific">bioreactor metagenome</name>
    <dbReference type="NCBI Taxonomy" id="1076179"/>
    <lineage>
        <taxon>unclassified sequences</taxon>
        <taxon>metagenomes</taxon>
        <taxon>ecological metagenomes</taxon>
    </lineage>
</organism>
<keyword evidence="2" id="KW-0012">Acyltransferase</keyword>
<dbReference type="SUPFAM" id="SSF55729">
    <property type="entry name" value="Acyl-CoA N-acyltransferases (Nat)"/>
    <property type="match status" value="1"/>
</dbReference>
<feature type="domain" description="N-acetyltransferase" evidence="3">
    <location>
        <begin position="2"/>
        <end position="174"/>
    </location>
</feature>
<proteinExistence type="predicted"/>
<dbReference type="InterPro" id="IPR050680">
    <property type="entry name" value="YpeA/RimI_acetyltransf"/>
</dbReference>
<keyword evidence="1" id="KW-0808">Transferase</keyword>
<dbReference type="InterPro" id="IPR016181">
    <property type="entry name" value="Acyl_CoA_acyltransferase"/>
</dbReference>
<dbReference type="AlphaFoldDB" id="A0A644VNV0"/>
<gene>
    <name evidence="4" type="ORF">SDC9_39165</name>
</gene>
<evidence type="ECO:0000256" key="1">
    <source>
        <dbReference type="ARBA" id="ARBA00022679"/>
    </source>
</evidence>
<dbReference type="PANTHER" id="PTHR43420">
    <property type="entry name" value="ACETYLTRANSFERASE"/>
    <property type="match status" value="1"/>
</dbReference>
<reference evidence="4" key="1">
    <citation type="submission" date="2019-08" db="EMBL/GenBank/DDBJ databases">
        <authorList>
            <person name="Kucharzyk K."/>
            <person name="Murdoch R.W."/>
            <person name="Higgins S."/>
            <person name="Loffler F."/>
        </authorList>
    </citation>
    <scope>NUCLEOTIDE SEQUENCE</scope>
</reference>
<evidence type="ECO:0000313" key="4">
    <source>
        <dbReference type="EMBL" id="MPL93041.1"/>
    </source>
</evidence>
<dbReference type="Pfam" id="PF00583">
    <property type="entry name" value="Acetyltransf_1"/>
    <property type="match status" value="1"/>
</dbReference>